<evidence type="ECO:0000256" key="4">
    <source>
        <dbReference type="ARBA" id="ARBA00022801"/>
    </source>
</evidence>
<evidence type="ECO:0000256" key="2">
    <source>
        <dbReference type="ARBA" id="ARBA00010515"/>
    </source>
</evidence>
<evidence type="ECO:0000313" key="10">
    <source>
        <dbReference type="Proteomes" id="UP000069940"/>
    </source>
</evidence>
<organism evidence="9 10">
    <name type="scientific">Aedes albopictus</name>
    <name type="common">Asian tiger mosquito</name>
    <name type="synonym">Stegomyia albopicta</name>
    <dbReference type="NCBI Taxonomy" id="7160"/>
    <lineage>
        <taxon>Eukaryota</taxon>
        <taxon>Metazoa</taxon>
        <taxon>Ecdysozoa</taxon>
        <taxon>Arthropoda</taxon>
        <taxon>Hexapoda</taxon>
        <taxon>Insecta</taxon>
        <taxon>Pterygota</taxon>
        <taxon>Neoptera</taxon>
        <taxon>Endopterygota</taxon>
        <taxon>Diptera</taxon>
        <taxon>Nematocera</taxon>
        <taxon>Culicoidea</taxon>
        <taxon>Culicidae</taxon>
        <taxon>Culicinae</taxon>
        <taxon>Aedini</taxon>
        <taxon>Aedes</taxon>
        <taxon>Stegomyia</taxon>
    </lineage>
</organism>
<evidence type="ECO:0000313" key="9">
    <source>
        <dbReference type="EnsemblMetazoa" id="AALFPA23_023646.P35184"/>
    </source>
</evidence>
<keyword evidence="6" id="KW-0325">Glycoprotein</keyword>
<dbReference type="RefSeq" id="XP_019538711.3">
    <property type="nucleotide sequence ID" value="XM_019683166.3"/>
</dbReference>
<keyword evidence="10" id="KW-1185">Reference proteome</keyword>
<dbReference type="EC" id="3.1.1.-" evidence="7"/>
<reference evidence="9" key="2">
    <citation type="submission" date="2025-05" db="UniProtKB">
        <authorList>
            <consortium name="EnsemblMetazoa"/>
        </authorList>
    </citation>
    <scope>IDENTIFICATION</scope>
    <source>
        <strain evidence="9">Foshan</strain>
    </source>
</reference>
<proteinExistence type="inferred from homology"/>
<keyword evidence="5" id="KW-1015">Disulfide bond</keyword>
<dbReference type="Proteomes" id="UP000069940">
    <property type="component" value="Unassembled WGS sequence"/>
</dbReference>
<dbReference type="SUPFAM" id="SSF53474">
    <property type="entry name" value="alpha/beta-Hydrolases"/>
    <property type="match status" value="1"/>
</dbReference>
<dbReference type="InterPro" id="IPR029058">
    <property type="entry name" value="AB_hydrolase_fold"/>
</dbReference>
<evidence type="ECO:0000256" key="3">
    <source>
        <dbReference type="ARBA" id="ARBA00022487"/>
    </source>
</evidence>
<dbReference type="GeneID" id="109409691"/>
<sequence>MLPPTTTTVQHVLFAVLSLAAIGTAPVRAYNNASSAIVSEFPEYAKYPPKPLVCIANGCLIGTDKNGLENAQFEAFFGIPYAKPPLGKLRFKNPVPAEPWNGNYDATYERSKCIQKNDARPHSLVEGSEDCLYLNLYRPKYITDPLPVIFYIHGGSYASGSASFTEFGPERLMDTSKVIVVVIQYRLGVFGFLSTDDSCSPGNYGLKDQSMALRWVQNNIQNFGGDPKRVLLVGQSAGAAAVQMHMMSPLSRGTFSKAVSMSGSVHAYWNYNIDQARVARRQAAVIGIPNPYKISTDKLVEALRWVDAYELGRSIDRLKYFYVHPTGLFQPVAEQYVTKETFLSEEPRNLWAAGKYEQIPWVTGFLPNDGAADSLGIITNVTLLEQLNQKSRRFIPRLAGGDAHNKSTQMLKERYFSDGTDENWLTRDNYLNLQALLTESTITYGIAMSVKQHQALKNAKKAPISVYYFNFHGRYSNSYAYTYTGTDFGVCHSDELLYLFRNSALVPDYQAGSPELIMAKGLVDYFVKLAYDGISGPYCKQNDCQLLEFTNSDNPKAPVELNLVNGFDEEMFKFWREYYRLQGI</sequence>
<comment type="similarity">
    <text evidence="2">Belongs to the 'GDXG' lipolytic enzyme family.</text>
</comment>
<dbReference type="PROSITE" id="PS01173">
    <property type="entry name" value="LIPASE_GDXG_HIS"/>
    <property type="match status" value="1"/>
</dbReference>
<name>A0ABM2A1Q3_AEDAL</name>
<protein>
    <recommendedName>
        <fullName evidence="7">Carboxylic ester hydrolase</fullName>
        <ecNumber evidence="7">3.1.1.-</ecNumber>
    </recommendedName>
</protein>
<keyword evidence="3" id="KW-0719">Serine esterase</keyword>
<dbReference type="InterPro" id="IPR002168">
    <property type="entry name" value="Lipase_GDXG_HIS_AS"/>
</dbReference>
<dbReference type="EnsemblMetazoa" id="AALFPA23_023646.R35184">
    <property type="protein sequence ID" value="AALFPA23_023646.P35184"/>
    <property type="gene ID" value="AALFPA23_023646"/>
</dbReference>
<dbReference type="InterPro" id="IPR019819">
    <property type="entry name" value="Carboxylesterase_B_CS"/>
</dbReference>
<evidence type="ECO:0000256" key="1">
    <source>
        <dbReference type="ARBA" id="ARBA00005964"/>
    </source>
</evidence>
<dbReference type="Pfam" id="PF00135">
    <property type="entry name" value="COesterase"/>
    <property type="match status" value="1"/>
</dbReference>
<keyword evidence="4 7" id="KW-0378">Hydrolase</keyword>
<comment type="similarity">
    <text evidence="1 7">Belongs to the type-B carboxylesterase/lipase family.</text>
</comment>
<feature type="domain" description="Carboxylesterase type B" evidence="8">
    <location>
        <begin position="51"/>
        <end position="549"/>
    </location>
</feature>
<dbReference type="PANTHER" id="PTHR43142">
    <property type="entry name" value="CARBOXYLIC ESTER HYDROLASE"/>
    <property type="match status" value="1"/>
</dbReference>
<keyword evidence="7" id="KW-0732">Signal</keyword>
<dbReference type="PROSITE" id="PS00122">
    <property type="entry name" value="CARBOXYLESTERASE_B_1"/>
    <property type="match status" value="1"/>
</dbReference>
<dbReference type="Gene3D" id="3.40.50.1820">
    <property type="entry name" value="alpha/beta hydrolase"/>
    <property type="match status" value="1"/>
</dbReference>
<dbReference type="PROSITE" id="PS00941">
    <property type="entry name" value="CARBOXYLESTERASE_B_2"/>
    <property type="match status" value="1"/>
</dbReference>
<evidence type="ECO:0000256" key="5">
    <source>
        <dbReference type="ARBA" id="ARBA00023157"/>
    </source>
</evidence>
<evidence type="ECO:0000259" key="8">
    <source>
        <dbReference type="Pfam" id="PF00135"/>
    </source>
</evidence>
<feature type="signal peptide" evidence="7">
    <location>
        <begin position="1"/>
        <end position="29"/>
    </location>
</feature>
<evidence type="ECO:0000256" key="7">
    <source>
        <dbReference type="RuleBase" id="RU361235"/>
    </source>
</evidence>
<feature type="chain" id="PRO_5044996766" description="Carboxylic ester hydrolase" evidence="7">
    <location>
        <begin position="30"/>
        <end position="584"/>
    </location>
</feature>
<reference evidence="10" key="1">
    <citation type="journal article" date="2015" name="Proc. Natl. Acad. Sci. U.S.A.">
        <title>Genome sequence of the Asian Tiger mosquito, Aedes albopictus, reveals insights into its biology, genetics, and evolution.</title>
        <authorList>
            <person name="Chen X.G."/>
            <person name="Jiang X."/>
            <person name="Gu J."/>
            <person name="Xu M."/>
            <person name="Wu Y."/>
            <person name="Deng Y."/>
            <person name="Zhang C."/>
            <person name="Bonizzoni M."/>
            <person name="Dermauw W."/>
            <person name="Vontas J."/>
            <person name="Armbruster P."/>
            <person name="Huang X."/>
            <person name="Yang Y."/>
            <person name="Zhang H."/>
            <person name="He W."/>
            <person name="Peng H."/>
            <person name="Liu Y."/>
            <person name="Wu K."/>
            <person name="Chen J."/>
            <person name="Lirakis M."/>
            <person name="Topalis P."/>
            <person name="Van Leeuwen T."/>
            <person name="Hall A.B."/>
            <person name="Jiang X."/>
            <person name="Thorpe C."/>
            <person name="Mueller R.L."/>
            <person name="Sun C."/>
            <person name="Waterhouse R.M."/>
            <person name="Yan G."/>
            <person name="Tu Z.J."/>
            <person name="Fang X."/>
            <person name="James A.A."/>
        </authorList>
    </citation>
    <scope>NUCLEOTIDE SEQUENCE [LARGE SCALE GENOMIC DNA]</scope>
    <source>
        <strain evidence="10">Foshan</strain>
    </source>
</reference>
<dbReference type="InterPro" id="IPR002018">
    <property type="entry name" value="CarbesteraseB"/>
</dbReference>
<accession>A0ABM2A1Q3</accession>
<dbReference type="InterPro" id="IPR019826">
    <property type="entry name" value="Carboxylesterase_B_AS"/>
</dbReference>
<dbReference type="PANTHER" id="PTHR43142:SF1">
    <property type="entry name" value="CARBOXYLIC ESTER HYDROLASE"/>
    <property type="match status" value="1"/>
</dbReference>
<evidence type="ECO:0000256" key="6">
    <source>
        <dbReference type="ARBA" id="ARBA00023180"/>
    </source>
</evidence>